<name>A0ABS9K6R8_9RHOO</name>
<dbReference type="Proteomes" id="UP001165384">
    <property type="component" value="Unassembled WGS sequence"/>
</dbReference>
<dbReference type="RefSeq" id="WP_275712263.1">
    <property type="nucleotide sequence ID" value="NZ_JAKLTN010000005.1"/>
</dbReference>
<dbReference type="Pfam" id="PF05400">
    <property type="entry name" value="FliT"/>
    <property type="match status" value="1"/>
</dbReference>
<evidence type="ECO:0000256" key="4">
    <source>
        <dbReference type="ARBA" id="ARBA00023186"/>
    </source>
</evidence>
<evidence type="ECO:0000256" key="5">
    <source>
        <dbReference type="ARBA" id="ARBA00093797"/>
    </source>
</evidence>
<evidence type="ECO:0000313" key="6">
    <source>
        <dbReference type="EMBL" id="MCG2578867.1"/>
    </source>
</evidence>
<comment type="caution">
    <text evidence="6">The sequence shown here is derived from an EMBL/GenBank/DDBJ whole genome shotgun (WGS) entry which is preliminary data.</text>
</comment>
<evidence type="ECO:0000256" key="3">
    <source>
        <dbReference type="ARBA" id="ARBA00022795"/>
    </source>
</evidence>
<reference evidence="6" key="1">
    <citation type="submission" date="2022-01" db="EMBL/GenBank/DDBJ databases">
        <authorList>
            <person name="Jo J.-H."/>
            <person name="Im W.-T."/>
        </authorList>
    </citation>
    <scope>NUCLEOTIDE SEQUENCE</scope>
    <source>
        <strain evidence="6">XY25</strain>
    </source>
</reference>
<evidence type="ECO:0000313" key="7">
    <source>
        <dbReference type="Proteomes" id="UP001165384"/>
    </source>
</evidence>
<accession>A0ABS9K6R8</accession>
<keyword evidence="4" id="KW-0143">Chaperone</keyword>
<keyword evidence="7" id="KW-1185">Reference proteome</keyword>
<sequence>MTPSVSLIGLYQELQKLHAAMATNAVCQRFTELPDQQSQVDTLVARIQTIPPLRLSAEQQAMISGLIKDILANQLRIKAEIADWQNDVSPFLASFDAHPLRK</sequence>
<keyword evidence="2" id="KW-0963">Cytoplasm</keyword>
<dbReference type="Gene3D" id="1.20.58.380">
    <property type="entry name" value="Flagellar protein flit"/>
    <property type="match status" value="1"/>
</dbReference>
<evidence type="ECO:0000256" key="2">
    <source>
        <dbReference type="ARBA" id="ARBA00022490"/>
    </source>
</evidence>
<gene>
    <name evidence="6" type="ORF">LZ012_17875</name>
</gene>
<organism evidence="6 7">
    <name type="scientific">Dechloromonas hankyongensis</name>
    <dbReference type="NCBI Taxonomy" id="2908002"/>
    <lineage>
        <taxon>Bacteria</taxon>
        <taxon>Pseudomonadati</taxon>
        <taxon>Pseudomonadota</taxon>
        <taxon>Betaproteobacteria</taxon>
        <taxon>Rhodocyclales</taxon>
        <taxon>Azonexaceae</taxon>
        <taxon>Dechloromonas</taxon>
    </lineage>
</organism>
<dbReference type="EMBL" id="JAKLTN010000005">
    <property type="protein sequence ID" value="MCG2578867.1"/>
    <property type="molecule type" value="Genomic_DNA"/>
</dbReference>
<comment type="subcellular location">
    <subcellularLocation>
        <location evidence="1">Cytoplasm</location>
        <location evidence="1">Cytosol</location>
    </subcellularLocation>
</comment>
<protein>
    <recommendedName>
        <fullName evidence="5">Flagellar protein FliT</fullName>
    </recommendedName>
</protein>
<evidence type="ECO:0000256" key="1">
    <source>
        <dbReference type="ARBA" id="ARBA00004514"/>
    </source>
</evidence>
<keyword evidence="3" id="KW-1005">Bacterial flagellum biogenesis</keyword>
<proteinExistence type="predicted"/>
<dbReference type="InterPro" id="IPR008622">
    <property type="entry name" value="FliT"/>
</dbReference>